<dbReference type="KEGG" id="oho:Oweho_1093"/>
<protein>
    <submittedName>
        <fullName evidence="8">Lauroyl/myristoyl acyltransferase</fullName>
    </submittedName>
</protein>
<dbReference type="PANTHER" id="PTHR30606:SF10">
    <property type="entry name" value="PHOSPHATIDYLINOSITOL MANNOSIDE ACYLTRANSFERASE"/>
    <property type="match status" value="1"/>
</dbReference>
<evidence type="ECO:0000256" key="5">
    <source>
        <dbReference type="ARBA" id="ARBA00023136"/>
    </source>
</evidence>
<keyword evidence="5 7" id="KW-0472">Membrane</keyword>
<dbReference type="InterPro" id="IPR004960">
    <property type="entry name" value="LipA_acyltrans"/>
</dbReference>
<dbReference type="PANTHER" id="PTHR30606">
    <property type="entry name" value="LIPID A BIOSYNTHESIS LAUROYL ACYLTRANSFERASE"/>
    <property type="match status" value="1"/>
</dbReference>
<evidence type="ECO:0000256" key="3">
    <source>
        <dbReference type="ARBA" id="ARBA00022519"/>
    </source>
</evidence>
<dbReference type="GO" id="GO:0009247">
    <property type="term" value="P:glycolipid biosynthetic process"/>
    <property type="evidence" value="ECO:0007669"/>
    <property type="project" value="UniProtKB-ARBA"/>
</dbReference>
<proteinExistence type="predicted"/>
<evidence type="ECO:0000256" key="6">
    <source>
        <dbReference type="ARBA" id="ARBA00023315"/>
    </source>
</evidence>
<evidence type="ECO:0000256" key="2">
    <source>
        <dbReference type="ARBA" id="ARBA00022475"/>
    </source>
</evidence>
<keyword evidence="4 8" id="KW-0808">Transferase</keyword>
<evidence type="ECO:0000313" key="9">
    <source>
        <dbReference type="Proteomes" id="UP000005631"/>
    </source>
</evidence>
<gene>
    <name evidence="8" type="ordered locus">Oweho_1093</name>
</gene>
<feature type="transmembrane region" description="Helical" evidence="7">
    <location>
        <begin position="6"/>
        <end position="32"/>
    </location>
</feature>
<dbReference type="eggNOG" id="COG1560">
    <property type="taxonomic scope" value="Bacteria"/>
</dbReference>
<organism evidence="8 9">
    <name type="scientific">Owenweeksia hongkongensis (strain DSM 17368 / CIP 108786 / JCM 12287 / NRRL B-23963 / UST20020801)</name>
    <dbReference type="NCBI Taxonomy" id="926562"/>
    <lineage>
        <taxon>Bacteria</taxon>
        <taxon>Pseudomonadati</taxon>
        <taxon>Bacteroidota</taxon>
        <taxon>Flavobacteriia</taxon>
        <taxon>Flavobacteriales</taxon>
        <taxon>Owenweeksiaceae</taxon>
        <taxon>Owenweeksia</taxon>
    </lineage>
</organism>
<comment type="subcellular location">
    <subcellularLocation>
        <location evidence="1">Cell inner membrane</location>
    </subcellularLocation>
</comment>
<dbReference type="GO" id="GO:0016746">
    <property type="term" value="F:acyltransferase activity"/>
    <property type="evidence" value="ECO:0007669"/>
    <property type="project" value="UniProtKB-KW"/>
</dbReference>
<evidence type="ECO:0000256" key="7">
    <source>
        <dbReference type="SAM" id="Phobius"/>
    </source>
</evidence>
<dbReference type="Proteomes" id="UP000005631">
    <property type="component" value="Chromosome"/>
</dbReference>
<keyword evidence="9" id="KW-1185">Reference proteome</keyword>
<keyword evidence="7" id="KW-1133">Transmembrane helix</keyword>
<keyword evidence="7" id="KW-0812">Transmembrane</keyword>
<dbReference type="EMBL" id="CP003156">
    <property type="protein sequence ID" value="AEV32099.1"/>
    <property type="molecule type" value="Genomic_DNA"/>
</dbReference>
<dbReference type="AlphaFoldDB" id="G8R4L0"/>
<reference evidence="8 9" key="1">
    <citation type="journal article" date="2012" name="Stand. Genomic Sci.">
        <title>Genome sequence of the orange-pigmented seawater bacterium Owenweeksia hongkongensis type strain (UST20020801(T)).</title>
        <authorList>
            <person name="Riedel T."/>
            <person name="Held B."/>
            <person name="Nolan M."/>
            <person name="Lucas S."/>
            <person name="Lapidus A."/>
            <person name="Tice H."/>
            <person name="Del Rio T.G."/>
            <person name="Cheng J.F."/>
            <person name="Han C."/>
            <person name="Tapia R."/>
            <person name="Goodwin L.A."/>
            <person name="Pitluck S."/>
            <person name="Liolios K."/>
            <person name="Mavromatis K."/>
            <person name="Pagani I."/>
            <person name="Ivanova N."/>
            <person name="Mikhailova N."/>
            <person name="Pati A."/>
            <person name="Chen A."/>
            <person name="Palaniappan K."/>
            <person name="Rohde M."/>
            <person name="Tindall B.J."/>
            <person name="Detter J.C."/>
            <person name="Goker M."/>
            <person name="Woyke T."/>
            <person name="Bristow J."/>
            <person name="Eisen J.A."/>
            <person name="Markowitz V."/>
            <person name="Hugenholtz P."/>
            <person name="Klenk H.P."/>
            <person name="Kyrpides N.C."/>
        </authorList>
    </citation>
    <scope>NUCLEOTIDE SEQUENCE</scope>
    <source>
        <strain evidence="9">DSM 17368 / JCM 12287 / NRRL B-23963</strain>
    </source>
</reference>
<dbReference type="Pfam" id="PF03279">
    <property type="entry name" value="Lip_A_acyltrans"/>
    <property type="match status" value="1"/>
</dbReference>
<evidence type="ECO:0000313" key="8">
    <source>
        <dbReference type="EMBL" id="AEV32099.1"/>
    </source>
</evidence>
<keyword evidence="6 8" id="KW-0012">Acyltransferase</keyword>
<dbReference type="CDD" id="cd07984">
    <property type="entry name" value="LPLAT_LABLAT-like"/>
    <property type="match status" value="1"/>
</dbReference>
<dbReference type="GO" id="GO:0005886">
    <property type="term" value="C:plasma membrane"/>
    <property type="evidence" value="ECO:0007669"/>
    <property type="project" value="UniProtKB-SubCell"/>
</dbReference>
<name>G8R4L0_OWEHD</name>
<dbReference type="PATRIC" id="fig|926562.3.peg.1108"/>
<dbReference type="HOGENOM" id="CLU_049421_4_1_10"/>
<keyword evidence="3" id="KW-0997">Cell inner membrane</keyword>
<evidence type="ECO:0000256" key="4">
    <source>
        <dbReference type="ARBA" id="ARBA00022679"/>
    </source>
</evidence>
<accession>G8R4L0</accession>
<keyword evidence="2" id="KW-1003">Cell membrane</keyword>
<sequence length="287" mass="34082">MIGYYLAVAFGWLISILPFRILYIISDFISFVMQQILKYRKEVIMGNLRKAFPEKNENELNRIRFAFYRNFADLIVESFKSLTISEKTLRKRFKLTNPELFEKLYAKDKGVLIVMGHYTNFEWTAMSMPLLVPHPSFAVYQPLNNKRFSRKVVSIREQFGLELYSMNDTYPFMLNNPVKAPLYIFMADQSPHKGKIKYYTEFLNQNTPVHLGVENLAKKCDLAVVFIDIQRVKRGYYEVTAHLLFEDVQNTEPYEVTNTHVKALEKVIKKKPEDWLWSHRRWKHARN</sequence>
<dbReference type="RefSeq" id="WP_014201459.1">
    <property type="nucleotide sequence ID" value="NC_016599.1"/>
</dbReference>
<dbReference type="STRING" id="926562.Oweho_1093"/>
<evidence type="ECO:0000256" key="1">
    <source>
        <dbReference type="ARBA" id="ARBA00004533"/>
    </source>
</evidence>
<dbReference type="OrthoDB" id="9801955at2"/>